<dbReference type="EMBL" id="MU151074">
    <property type="protein sequence ID" value="KAF9452159.1"/>
    <property type="molecule type" value="Genomic_DNA"/>
</dbReference>
<gene>
    <name evidence="1" type="ORF">P691DRAFT_756623</name>
</gene>
<dbReference type="AlphaFoldDB" id="A0A9P5XKN2"/>
<keyword evidence="2" id="KW-1185">Reference proteome</keyword>
<dbReference type="Gene3D" id="3.10.450.50">
    <property type="match status" value="1"/>
</dbReference>
<dbReference type="OrthoDB" id="3352776at2759"/>
<evidence type="ECO:0000313" key="2">
    <source>
        <dbReference type="Proteomes" id="UP000807342"/>
    </source>
</evidence>
<accession>A0A9P5XKN2</accession>
<evidence type="ECO:0000313" key="1">
    <source>
        <dbReference type="EMBL" id="KAF9452159.1"/>
    </source>
</evidence>
<sequence length="154" mass="17577">MLLSRQNLIQATQAFCDAFANKADISTILTYFSKTTTIIAFEHGEPALVPFLGRAFEGFEGVKRYFEIIGTLLAYHDLKFSEFIVDTEARKVSVKGEGIFTWLETMESWDETFTYVLDFDEEAKVVRYQVWADTGAAYLASIGKLDDIRKEIRC</sequence>
<name>A0A9P5XKN2_9AGAR</name>
<comment type="caution">
    <text evidence="1">The sequence shown here is derived from an EMBL/GenBank/DDBJ whole genome shotgun (WGS) entry which is preliminary data.</text>
</comment>
<dbReference type="InterPro" id="IPR032710">
    <property type="entry name" value="NTF2-like_dom_sf"/>
</dbReference>
<protein>
    <recommendedName>
        <fullName evidence="3">SnoaL-like domain-containing protein</fullName>
    </recommendedName>
</protein>
<proteinExistence type="predicted"/>
<evidence type="ECO:0008006" key="3">
    <source>
        <dbReference type="Google" id="ProtNLM"/>
    </source>
</evidence>
<organism evidence="1 2">
    <name type="scientific">Macrolepiota fuliginosa MF-IS2</name>
    <dbReference type="NCBI Taxonomy" id="1400762"/>
    <lineage>
        <taxon>Eukaryota</taxon>
        <taxon>Fungi</taxon>
        <taxon>Dikarya</taxon>
        <taxon>Basidiomycota</taxon>
        <taxon>Agaricomycotina</taxon>
        <taxon>Agaricomycetes</taxon>
        <taxon>Agaricomycetidae</taxon>
        <taxon>Agaricales</taxon>
        <taxon>Agaricineae</taxon>
        <taxon>Agaricaceae</taxon>
        <taxon>Macrolepiota</taxon>
    </lineage>
</organism>
<dbReference type="SUPFAM" id="SSF54427">
    <property type="entry name" value="NTF2-like"/>
    <property type="match status" value="1"/>
</dbReference>
<dbReference type="Proteomes" id="UP000807342">
    <property type="component" value="Unassembled WGS sequence"/>
</dbReference>
<reference evidence="1" key="1">
    <citation type="submission" date="2020-11" db="EMBL/GenBank/DDBJ databases">
        <authorList>
            <consortium name="DOE Joint Genome Institute"/>
            <person name="Ahrendt S."/>
            <person name="Riley R."/>
            <person name="Andreopoulos W."/>
            <person name="Labutti K."/>
            <person name="Pangilinan J."/>
            <person name="Ruiz-Duenas F.J."/>
            <person name="Barrasa J.M."/>
            <person name="Sanchez-Garcia M."/>
            <person name="Camarero S."/>
            <person name="Miyauchi S."/>
            <person name="Serrano A."/>
            <person name="Linde D."/>
            <person name="Babiker R."/>
            <person name="Drula E."/>
            <person name="Ayuso-Fernandez I."/>
            <person name="Pacheco R."/>
            <person name="Padilla G."/>
            <person name="Ferreira P."/>
            <person name="Barriuso J."/>
            <person name="Kellner H."/>
            <person name="Castanera R."/>
            <person name="Alfaro M."/>
            <person name="Ramirez L."/>
            <person name="Pisabarro A.G."/>
            <person name="Kuo A."/>
            <person name="Tritt A."/>
            <person name="Lipzen A."/>
            <person name="He G."/>
            <person name="Yan M."/>
            <person name="Ng V."/>
            <person name="Cullen D."/>
            <person name="Martin F."/>
            <person name="Rosso M.-N."/>
            <person name="Henrissat B."/>
            <person name="Hibbett D."/>
            <person name="Martinez A.T."/>
            <person name="Grigoriev I.V."/>
        </authorList>
    </citation>
    <scope>NUCLEOTIDE SEQUENCE</scope>
    <source>
        <strain evidence="1">MF-IS2</strain>
    </source>
</reference>